<dbReference type="EMBL" id="DS178318">
    <property type="protein sequence ID" value="EHS64250.1"/>
    <property type="molecule type" value="Genomic_DNA"/>
</dbReference>
<dbReference type="RefSeq" id="XP_003889129.1">
    <property type="nucleotide sequence ID" value="XM_003889080.1"/>
</dbReference>
<accession>H6QTN5</accession>
<protein>
    <submittedName>
        <fullName evidence="1">Uncharacterized protein</fullName>
    </submittedName>
</protein>
<evidence type="ECO:0000313" key="1">
    <source>
        <dbReference type="EMBL" id="EHS64250.1"/>
    </source>
</evidence>
<proteinExistence type="predicted"/>
<dbReference type="HOGENOM" id="CLU_3335822_0_0_1"/>
<organism evidence="1 2">
    <name type="scientific">Puccinia graminis f. sp. tritici (strain CRL 75-36-700-3 / race SCCL)</name>
    <name type="common">Black stem rust fungus</name>
    <dbReference type="NCBI Taxonomy" id="418459"/>
    <lineage>
        <taxon>Eukaryota</taxon>
        <taxon>Fungi</taxon>
        <taxon>Dikarya</taxon>
        <taxon>Basidiomycota</taxon>
        <taxon>Pucciniomycotina</taxon>
        <taxon>Pucciniomycetes</taxon>
        <taxon>Pucciniales</taxon>
        <taxon>Pucciniaceae</taxon>
        <taxon>Puccinia</taxon>
    </lineage>
</organism>
<gene>
    <name evidence="1" type="ORF">PGTG_22167</name>
</gene>
<name>H6QTN5_PUCGT</name>
<sequence length="38" mass="4462">MATYYWKNLVANPAVRHLLSESLEIRRKSAKLSLTMRN</sequence>
<keyword evidence="2" id="KW-1185">Reference proteome</keyword>
<dbReference type="AlphaFoldDB" id="H6QTN5"/>
<reference evidence="2" key="1">
    <citation type="journal article" date="2011" name="Proc. Natl. Acad. Sci. U.S.A.">
        <title>Obligate biotrophy features unraveled by the genomic analysis of rust fungi.</title>
        <authorList>
            <person name="Duplessis S."/>
            <person name="Cuomo C.A."/>
            <person name="Lin Y.-C."/>
            <person name="Aerts A."/>
            <person name="Tisserant E."/>
            <person name="Veneault-Fourrey C."/>
            <person name="Joly D.L."/>
            <person name="Hacquard S."/>
            <person name="Amselem J."/>
            <person name="Cantarel B.L."/>
            <person name="Chiu R."/>
            <person name="Coutinho P.M."/>
            <person name="Feau N."/>
            <person name="Field M."/>
            <person name="Frey P."/>
            <person name="Gelhaye E."/>
            <person name="Goldberg J."/>
            <person name="Grabherr M.G."/>
            <person name="Kodira C.D."/>
            <person name="Kohler A."/>
            <person name="Kuees U."/>
            <person name="Lindquist E.A."/>
            <person name="Lucas S.M."/>
            <person name="Mago R."/>
            <person name="Mauceli E."/>
            <person name="Morin E."/>
            <person name="Murat C."/>
            <person name="Pangilinan J.L."/>
            <person name="Park R."/>
            <person name="Pearson M."/>
            <person name="Quesneville H."/>
            <person name="Rouhier N."/>
            <person name="Sakthikumar S."/>
            <person name="Salamov A.A."/>
            <person name="Schmutz J."/>
            <person name="Selles B."/>
            <person name="Shapiro H."/>
            <person name="Tanguay P."/>
            <person name="Tuskan G.A."/>
            <person name="Henrissat B."/>
            <person name="Van de Peer Y."/>
            <person name="Rouze P."/>
            <person name="Ellis J.G."/>
            <person name="Dodds P.N."/>
            <person name="Schein J.E."/>
            <person name="Zhong S."/>
            <person name="Hamelin R.C."/>
            <person name="Grigoriev I.V."/>
            <person name="Szabo L.J."/>
            <person name="Martin F."/>
        </authorList>
    </citation>
    <scope>NUCLEOTIDE SEQUENCE [LARGE SCALE GENOMIC DNA]</scope>
    <source>
        <strain evidence="2">CRL 75-36-700-3 / race SCCL</strain>
    </source>
</reference>
<dbReference type="GeneID" id="13541349"/>
<dbReference type="VEuPathDB" id="FungiDB:PGTG_22167"/>
<dbReference type="Proteomes" id="UP000008783">
    <property type="component" value="Unassembled WGS sequence"/>
</dbReference>
<dbReference type="InParanoid" id="H6QTN5"/>
<dbReference type="KEGG" id="pgr:PGTG_22167"/>
<evidence type="ECO:0000313" key="2">
    <source>
        <dbReference type="Proteomes" id="UP000008783"/>
    </source>
</evidence>